<dbReference type="PANTHER" id="PTHR12149:SF8">
    <property type="entry name" value="PROTEIN-RIBULOSAMINE 3-KINASE"/>
    <property type="match status" value="1"/>
</dbReference>
<dbReference type="SUPFAM" id="SSF56112">
    <property type="entry name" value="Protein kinase-like (PK-like)"/>
    <property type="match status" value="1"/>
</dbReference>
<dbReference type="EMBL" id="CP063189">
    <property type="protein sequence ID" value="WCZ33116.1"/>
    <property type="molecule type" value="Genomic_DNA"/>
</dbReference>
<dbReference type="Gene3D" id="1.10.510.10">
    <property type="entry name" value="Transferase(Phosphotransferase) domain 1"/>
    <property type="match status" value="1"/>
</dbReference>
<dbReference type="InterPro" id="IPR016477">
    <property type="entry name" value="Fructo-/Ketosamine-3-kinase"/>
</dbReference>
<keyword evidence="1" id="KW-0808">Transferase</keyword>
<gene>
    <name evidence="2" type="ORF">CMASS_08460</name>
</gene>
<dbReference type="PIRSF" id="PIRSF006221">
    <property type="entry name" value="Ketosamine-3-kinase"/>
    <property type="match status" value="1"/>
</dbReference>
<sequence>MVFPHRVAMPSLEPMTSHDAETTTFTKRVGDPEAALAEAAGLRWLREATGAVVRVVEATEQAITTERVEPAQPTAQAARAFGAELARMHKAGAEAFGAPPAGWEGKNFIGTVEQACEPTDHWGEFYAHQRVLPFAERAGLKKAELNAVADACEAIAATDFDVTPARIHGDLWAGNVLFGSQGAVMIDPAAHGGHPHTDLGMLALFGAPYLDDIFAGYGAPEDIDTWIPMHQLHPLAVHAMTHGPAYNAPLARAARHTLKVLG</sequence>
<dbReference type="GO" id="GO:0016301">
    <property type="term" value="F:kinase activity"/>
    <property type="evidence" value="ECO:0007669"/>
    <property type="project" value="UniProtKB-KW"/>
</dbReference>
<proteinExistence type="inferred from homology"/>
<dbReference type="PANTHER" id="PTHR12149">
    <property type="entry name" value="FRUCTOSAMINE 3 KINASE-RELATED PROTEIN"/>
    <property type="match status" value="1"/>
</dbReference>
<dbReference type="Pfam" id="PF03881">
    <property type="entry name" value="Fructosamin_kin"/>
    <property type="match status" value="1"/>
</dbReference>
<keyword evidence="3" id="KW-1185">Reference proteome</keyword>
<organism evidence="2 3">
    <name type="scientific">Corynebacterium massiliense DSM 45435</name>
    <dbReference type="NCBI Taxonomy" id="1121364"/>
    <lineage>
        <taxon>Bacteria</taxon>
        <taxon>Bacillati</taxon>
        <taxon>Actinomycetota</taxon>
        <taxon>Actinomycetes</taxon>
        <taxon>Mycobacteriales</taxon>
        <taxon>Corynebacteriaceae</taxon>
        <taxon>Corynebacterium</taxon>
    </lineage>
</organism>
<evidence type="ECO:0000256" key="1">
    <source>
        <dbReference type="PIRNR" id="PIRNR006221"/>
    </source>
</evidence>
<protein>
    <submittedName>
        <fullName evidence="2">Fructosamine kinase</fullName>
    </submittedName>
</protein>
<reference evidence="2 3" key="1">
    <citation type="submission" date="2020-10" db="EMBL/GenBank/DDBJ databases">
        <title>Complete genome sequence of Corynebacterium massiliense DSM 45435, type strain of Corynebacterium massiliense.</title>
        <authorList>
            <person name="Busche T."/>
            <person name="Kalinowski J."/>
            <person name="Ruckert C."/>
        </authorList>
    </citation>
    <scope>NUCLEOTIDE SEQUENCE [LARGE SCALE GENOMIC DNA]</scope>
    <source>
        <strain evidence="2 3">DSM 45435</strain>
    </source>
</reference>
<dbReference type="Proteomes" id="UP001220064">
    <property type="component" value="Chromosome"/>
</dbReference>
<accession>A0ABY7U9S9</accession>
<dbReference type="Gene3D" id="1.20.1270.240">
    <property type="match status" value="1"/>
</dbReference>
<evidence type="ECO:0000313" key="2">
    <source>
        <dbReference type="EMBL" id="WCZ33116.1"/>
    </source>
</evidence>
<keyword evidence="1 2" id="KW-0418">Kinase</keyword>
<comment type="similarity">
    <text evidence="1">Belongs to the fructosamine kinase family.</text>
</comment>
<name>A0ABY7U9S9_9CORY</name>
<dbReference type="InterPro" id="IPR011009">
    <property type="entry name" value="Kinase-like_dom_sf"/>
</dbReference>
<evidence type="ECO:0000313" key="3">
    <source>
        <dbReference type="Proteomes" id="UP001220064"/>
    </source>
</evidence>